<proteinExistence type="predicted"/>
<reference evidence="1 2" key="1">
    <citation type="submission" date="2021-06" db="EMBL/GenBank/DDBJ databases">
        <authorList>
            <person name="Palmer J.M."/>
        </authorList>
    </citation>
    <scope>NUCLEOTIDE SEQUENCE [LARGE SCALE GENOMIC DNA]</scope>
    <source>
        <strain evidence="1 2">GA_2019</strain>
        <tissue evidence="1">Muscle</tissue>
    </source>
</reference>
<comment type="caution">
    <text evidence="1">The sequence shown here is derived from an EMBL/GenBank/DDBJ whole genome shotgun (WGS) entry which is preliminary data.</text>
</comment>
<dbReference type="Proteomes" id="UP001476798">
    <property type="component" value="Unassembled WGS sequence"/>
</dbReference>
<keyword evidence="2" id="KW-1185">Reference proteome</keyword>
<gene>
    <name evidence="1" type="ORF">GOODEAATRI_025340</name>
</gene>
<sequence length="154" mass="16807">MYSLSFFPIESTPGLVILLSLTEWSLFFIPKKITPGPVGLCVFLLSPSCPLNPQAVEAYDCSYRAWFCGRFVGSGSTSLLPPSCSGKGLFQDQRVNAISWITFYLALNGQLKSSELYSNSDSIGPYVTGSESDHMIGLCLDDSVKLDMNCTCFS</sequence>
<name>A0ABV0Q137_9TELE</name>
<organism evidence="1 2">
    <name type="scientific">Goodea atripinnis</name>
    <dbReference type="NCBI Taxonomy" id="208336"/>
    <lineage>
        <taxon>Eukaryota</taxon>
        <taxon>Metazoa</taxon>
        <taxon>Chordata</taxon>
        <taxon>Craniata</taxon>
        <taxon>Vertebrata</taxon>
        <taxon>Euteleostomi</taxon>
        <taxon>Actinopterygii</taxon>
        <taxon>Neopterygii</taxon>
        <taxon>Teleostei</taxon>
        <taxon>Neoteleostei</taxon>
        <taxon>Acanthomorphata</taxon>
        <taxon>Ovalentaria</taxon>
        <taxon>Atherinomorphae</taxon>
        <taxon>Cyprinodontiformes</taxon>
        <taxon>Goodeidae</taxon>
        <taxon>Goodea</taxon>
    </lineage>
</organism>
<accession>A0ABV0Q137</accession>
<protein>
    <submittedName>
        <fullName evidence="1">Uncharacterized protein</fullName>
    </submittedName>
</protein>
<evidence type="ECO:0000313" key="2">
    <source>
        <dbReference type="Proteomes" id="UP001476798"/>
    </source>
</evidence>
<dbReference type="EMBL" id="JAHRIO010092926">
    <property type="protein sequence ID" value="MEQ2189444.1"/>
    <property type="molecule type" value="Genomic_DNA"/>
</dbReference>
<evidence type="ECO:0000313" key="1">
    <source>
        <dbReference type="EMBL" id="MEQ2189444.1"/>
    </source>
</evidence>